<dbReference type="EMBL" id="BMAO01032696">
    <property type="protein sequence ID" value="GFQ83987.1"/>
    <property type="molecule type" value="Genomic_DNA"/>
</dbReference>
<reference evidence="1" key="1">
    <citation type="submission" date="2020-07" db="EMBL/GenBank/DDBJ databases">
        <title>Multicomponent nature underlies the extraordinary mechanical properties of spider dragline silk.</title>
        <authorList>
            <person name="Kono N."/>
            <person name="Nakamura H."/>
            <person name="Mori M."/>
            <person name="Yoshida Y."/>
            <person name="Ohtoshi R."/>
            <person name="Malay A.D."/>
            <person name="Moran D.A.P."/>
            <person name="Tomita M."/>
            <person name="Numata K."/>
            <person name="Arakawa K."/>
        </authorList>
    </citation>
    <scope>NUCLEOTIDE SEQUENCE</scope>
</reference>
<dbReference type="Proteomes" id="UP000887116">
    <property type="component" value="Unassembled WGS sequence"/>
</dbReference>
<keyword evidence="2" id="KW-1185">Reference proteome</keyword>
<gene>
    <name evidence="1" type="ORF">TNCT_239731</name>
</gene>
<protein>
    <submittedName>
        <fullName evidence="1">Uncharacterized protein</fullName>
    </submittedName>
</protein>
<comment type="caution">
    <text evidence="1">The sequence shown here is derived from an EMBL/GenBank/DDBJ whole genome shotgun (WGS) entry which is preliminary data.</text>
</comment>
<dbReference type="AlphaFoldDB" id="A0A8X6HYL7"/>
<proteinExistence type="predicted"/>
<sequence length="99" mass="11542">MVPFMDILRSIRSTVFTHGLLVSKSDESRMRRAYIPSFSQSDCDAVDTIANNSYNVFFFVNGTDTTGFRAYNPIKSVWKQFSTISEHLWKYVHFLFDQL</sequence>
<organism evidence="1 2">
    <name type="scientific">Trichonephila clavata</name>
    <name type="common">Joro spider</name>
    <name type="synonym">Nephila clavata</name>
    <dbReference type="NCBI Taxonomy" id="2740835"/>
    <lineage>
        <taxon>Eukaryota</taxon>
        <taxon>Metazoa</taxon>
        <taxon>Ecdysozoa</taxon>
        <taxon>Arthropoda</taxon>
        <taxon>Chelicerata</taxon>
        <taxon>Arachnida</taxon>
        <taxon>Araneae</taxon>
        <taxon>Araneomorphae</taxon>
        <taxon>Entelegynae</taxon>
        <taxon>Araneoidea</taxon>
        <taxon>Nephilidae</taxon>
        <taxon>Trichonephila</taxon>
    </lineage>
</organism>
<evidence type="ECO:0000313" key="2">
    <source>
        <dbReference type="Proteomes" id="UP000887116"/>
    </source>
</evidence>
<accession>A0A8X6HYL7</accession>
<name>A0A8X6HYL7_TRICU</name>
<evidence type="ECO:0000313" key="1">
    <source>
        <dbReference type="EMBL" id="GFQ83987.1"/>
    </source>
</evidence>